<dbReference type="GO" id="GO:0005634">
    <property type="term" value="C:nucleus"/>
    <property type="evidence" value="ECO:0007669"/>
    <property type="project" value="TreeGrafter"/>
</dbReference>
<organism evidence="1 2">
    <name type="scientific">Hibiscus trionum</name>
    <name type="common">Flower of an hour</name>
    <dbReference type="NCBI Taxonomy" id="183268"/>
    <lineage>
        <taxon>Eukaryota</taxon>
        <taxon>Viridiplantae</taxon>
        <taxon>Streptophyta</taxon>
        <taxon>Embryophyta</taxon>
        <taxon>Tracheophyta</taxon>
        <taxon>Spermatophyta</taxon>
        <taxon>Magnoliopsida</taxon>
        <taxon>eudicotyledons</taxon>
        <taxon>Gunneridae</taxon>
        <taxon>Pentapetalae</taxon>
        <taxon>rosids</taxon>
        <taxon>malvids</taxon>
        <taxon>Malvales</taxon>
        <taxon>Malvaceae</taxon>
        <taxon>Malvoideae</taxon>
        <taxon>Hibiscus</taxon>
    </lineage>
</organism>
<accession>A0A9W7LKF7</accession>
<dbReference type="OrthoDB" id="1893477at2759"/>
<dbReference type="PANTHER" id="PTHR36319:SF1">
    <property type="entry name" value="PROTEIN GIGANTEA"/>
    <property type="match status" value="1"/>
</dbReference>
<sequence length="283" mass="31092">MDRHLGFNCSARILLRSVLVEKQELCFSVVSLLWHKLIAAPETQLSAEGTSAQQGWRQVVDALCNVVSATPAKAATTIILQADRELQPWIAKNDDQGQKMWRINQRIVKLIVELMRNHDSVESLVIVASASDLLLRATDGMLVDGEACTLPQLELLEATARAVQPVLKWGKSGLAVADGLANLLKCRLPATTRCLSHPSAHVRALSTSVLRSILHISSIESNSKVEINGIHGPSYHYVNIGDTDWHADIEKCLTWEAHSQLARGMPAHFLYTSAKELGCNILI</sequence>
<proteinExistence type="predicted"/>
<dbReference type="GO" id="GO:0042752">
    <property type="term" value="P:regulation of circadian rhythm"/>
    <property type="evidence" value="ECO:0007669"/>
    <property type="project" value="TreeGrafter"/>
</dbReference>
<protein>
    <submittedName>
        <fullName evidence="1">GIGANTEA</fullName>
    </submittedName>
</protein>
<dbReference type="Proteomes" id="UP001165190">
    <property type="component" value="Unassembled WGS sequence"/>
</dbReference>
<evidence type="ECO:0000313" key="2">
    <source>
        <dbReference type="Proteomes" id="UP001165190"/>
    </source>
</evidence>
<dbReference type="InterPro" id="IPR026211">
    <property type="entry name" value="GIGANTEA"/>
</dbReference>
<name>A0A9W7LKF7_HIBTR</name>
<gene>
    <name evidence="1" type="ORF">HRI_000326800</name>
</gene>
<dbReference type="PANTHER" id="PTHR36319">
    <property type="entry name" value="PROTEIN GIGANTEA"/>
    <property type="match status" value="1"/>
</dbReference>
<comment type="caution">
    <text evidence="1">The sequence shown here is derived from an EMBL/GenBank/DDBJ whole genome shotgun (WGS) entry which is preliminary data.</text>
</comment>
<dbReference type="AlphaFoldDB" id="A0A9W7LKF7"/>
<reference evidence="1" key="1">
    <citation type="submission" date="2023-05" db="EMBL/GenBank/DDBJ databases">
        <title>Genome and transcriptome analyses reveal genes involved in the formation of fine ridges on petal epidermal cells in Hibiscus trionum.</title>
        <authorList>
            <person name="Koshimizu S."/>
            <person name="Masuda S."/>
            <person name="Ishii T."/>
            <person name="Shirasu K."/>
            <person name="Hoshino A."/>
            <person name="Arita M."/>
        </authorList>
    </citation>
    <scope>NUCLEOTIDE SEQUENCE</scope>
    <source>
        <strain evidence="1">Hamamatsu line</strain>
    </source>
</reference>
<keyword evidence="2" id="KW-1185">Reference proteome</keyword>
<dbReference type="GO" id="GO:0006950">
    <property type="term" value="P:response to stress"/>
    <property type="evidence" value="ECO:0007669"/>
    <property type="project" value="TreeGrafter"/>
</dbReference>
<dbReference type="EMBL" id="BSYR01000004">
    <property type="protein sequence ID" value="GMI66575.1"/>
    <property type="molecule type" value="Genomic_DNA"/>
</dbReference>
<dbReference type="GO" id="GO:0048586">
    <property type="term" value="P:regulation of long-day photoperiodism, flowering"/>
    <property type="evidence" value="ECO:0007669"/>
    <property type="project" value="TreeGrafter"/>
</dbReference>
<evidence type="ECO:0000313" key="1">
    <source>
        <dbReference type="EMBL" id="GMI66575.1"/>
    </source>
</evidence>